<name>A0A7D5P5M3_9EURY</name>
<reference evidence="2 3" key="1">
    <citation type="submission" date="2020-07" db="EMBL/GenBank/DDBJ databases">
        <title>Halosimplex pelagicum sp. nov. and Halosimplex rubrum sp. nov., isolated from salted brown alga Laminaria, and emended description of the genus Halosimplex.</title>
        <authorList>
            <person name="Cui H."/>
        </authorList>
    </citation>
    <scope>NUCLEOTIDE SEQUENCE [LARGE SCALE GENOMIC DNA]</scope>
    <source>
        <strain evidence="2 3">R27</strain>
    </source>
</reference>
<dbReference type="Pfam" id="PF24020">
    <property type="entry name" value="DUF7333"/>
    <property type="match status" value="1"/>
</dbReference>
<keyword evidence="1" id="KW-0812">Transmembrane</keyword>
<dbReference type="GeneID" id="56080552"/>
<evidence type="ECO:0000313" key="3">
    <source>
        <dbReference type="Proteomes" id="UP000509667"/>
    </source>
</evidence>
<dbReference type="KEGG" id="hrr:HZS55_21775"/>
<dbReference type="EMBL" id="CP058910">
    <property type="protein sequence ID" value="QLH79761.1"/>
    <property type="molecule type" value="Genomic_DNA"/>
</dbReference>
<keyword evidence="1" id="KW-1133">Transmembrane helix</keyword>
<evidence type="ECO:0000313" key="2">
    <source>
        <dbReference type="EMBL" id="QLH79761.1"/>
    </source>
</evidence>
<keyword evidence="1" id="KW-0472">Membrane</keyword>
<organism evidence="2 3">
    <name type="scientific">Halosimplex rubrum</name>
    <dbReference type="NCBI Taxonomy" id="869889"/>
    <lineage>
        <taxon>Archaea</taxon>
        <taxon>Methanobacteriati</taxon>
        <taxon>Methanobacteriota</taxon>
        <taxon>Stenosarchaea group</taxon>
        <taxon>Halobacteria</taxon>
        <taxon>Halobacteriales</taxon>
        <taxon>Haloarculaceae</taxon>
        <taxon>Halosimplex</taxon>
    </lineage>
</organism>
<feature type="transmembrane region" description="Helical" evidence="1">
    <location>
        <begin position="35"/>
        <end position="56"/>
    </location>
</feature>
<dbReference type="OrthoDB" id="214577at2157"/>
<dbReference type="Proteomes" id="UP000509667">
    <property type="component" value="Chromosome"/>
</dbReference>
<keyword evidence="3" id="KW-1185">Reference proteome</keyword>
<evidence type="ECO:0000256" key="1">
    <source>
        <dbReference type="SAM" id="Phobius"/>
    </source>
</evidence>
<dbReference type="AlphaFoldDB" id="A0A7D5P5M3"/>
<accession>A0A7D5P5M3</accession>
<sequence>MELDLPKTAVAFVALIAVGVGGLVGAPIPMGTDTILMMVAPSMIVFGLICLAIGVAHGQYRAGATR</sequence>
<protein>
    <submittedName>
        <fullName evidence="2">Uncharacterized protein</fullName>
    </submittedName>
</protein>
<dbReference type="InterPro" id="IPR055757">
    <property type="entry name" value="DUF7333"/>
</dbReference>
<gene>
    <name evidence="2" type="ORF">HZS55_21775</name>
</gene>
<proteinExistence type="predicted"/>
<dbReference type="RefSeq" id="WP_179909625.1">
    <property type="nucleotide sequence ID" value="NZ_CP058910.1"/>
</dbReference>